<dbReference type="Proteomes" id="UP000326944">
    <property type="component" value="Chromosome"/>
</dbReference>
<protein>
    <recommendedName>
        <fullName evidence="3">Type II toxin-antitoxin system RelE/ParE family toxin</fullName>
    </recommendedName>
</protein>
<keyword evidence="2" id="KW-1185">Reference proteome</keyword>
<gene>
    <name evidence="1" type="ORF">FJR48_00365</name>
</gene>
<evidence type="ECO:0000313" key="1">
    <source>
        <dbReference type="EMBL" id="QFR48256.1"/>
    </source>
</evidence>
<proteinExistence type="predicted"/>
<dbReference type="Pfam" id="PF05016">
    <property type="entry name" value="ParE_toxin"/>
    <property type="match status" value="1"/>
</dbReference>
<dbReference type="AlphaFoldDB" id="A0A5P8NXW9"/>
<name>A0A5P8NXW9_9BACT</name>
<sequence>MKILCTETFEKQLKHILKPMANQNFEDTKKFKTYLDTILINIPTKAAKYKKSVYYDNENVKDVEYEQYTIVFYIDELNNSYVILGIFDKNN</sequence>
<dbReference type="KEGG" id="sulg:FJR48_00365"/>
<dbReference type="RefSeq" id="WP_152306199.1">
    <property type="nucleotide sequence ID" value="NZ_CP043617.1"/>
</dbReference>
<dbReference type="OrthoDB" id="5334634at2"/>
<reference evidence="1 2" key="1">
    <citation type="submission" date="2019-09" db="EMBL/GenBank/DDBJ databases">
        <title>Sulfurimonas gotlandica sp. nov., a chemoautotrophic and psychrotolerant epsilonproteobacterium isolated from a pelagic redoxcline, and an emended description of the genus Sulfurimonas.</title>
        <authorList>
            <person name="Wang S."/>
            <person name="Jiang L."/>
            <person name="Shao S."/>
        </authorList>
    </citation>
    <scope>NUCLEOTIDE SEQUENCE [LARGE SCALE GENOMIC DNA]</scope>
    <source>
        <strain evidence="1 2">GYSZ_1</strain>
    </source>
</reference>
<accession>A0A5P8NXW9</accession>
<dbReference type="InterPro" id="IPR007712">
    <property type="entry name" value="RelE/ParE_toxin"/>
</dbReference>
<dbReference type="EMBL" id="CP043617">
    <property type="protein sequence ID" value="QFR48256.1"/>
    <property type="molecule type" value="Genomic_DNA"/>
</dbReference>
<evidence type="ECO:0000313" key="2">
    <source>
        <dbReference type="Proteomes" id="UP000326944"/>
    </source>
</evidence>
<organism evidence="1 2">
    <name type="scientific">Sulfurimonas lithotrophica</name>
    <dbReference type="NCBI Taxonomy" id="2590022"/>
    <lineage>
        <taxon>Bacteria</taxon>
        <taxon>Pseudomonadati</taxon>
        <taxon>Campylobacterota</taxon>
        <taxon>Epsilonproteobacteria</taxon>
        <taxon>Campylobacterales</taxon>
        <taxon>Sulfurimonadaceae</taxon>
        <taxon>Sulfurimonas</taxon>
    </lineage>
</organism>
<evidence type="ECO:0008006" key="3">
    <source>
        <dbReference type="Google" id="ProtNLM"/>
    </source>
</evidence>